<dbReference type="InterPro" id="IPR013083">
    <property type="entry name" value="Znf_RING/FYVE/PHD"/>
</dbReference>
<feature type="region of interest" description="Disordered" evidence="20">
    <location>
        <begin position="425"/>
        <end position="456"/>
    </location>
</feature>
<evidence type="ECO:0000256" key="9">
    <source>
        <dbReference type="ARBA" id="ARBA00022763"/>
    </source>
</evidence>
<reference evidence="23" key="3">
    <citation type="submission" date="2025-09" db="UniProtKB">
        <authorList>
            <consortium name="Ensembl"/>
        </authorList>
    </citation>
    <scope>IDENTIFICATION</scope>
</reference>
<proteinExistence type="inferred from homology"/>
<evidence type="ECO:0000256" key="15">
    <source>
        <dbReference type="ARBA" id="ARBA00061593"/>
    </source>
</evidence>
<comment type="pathway">
    <text evidence="4">Protein modification; protein ubiquitination.</text>
</comment>
<dbReference type="GO" id="GO:0008270">
    <property type="term" value="F:zinc ion binding"/>
    <property type="evidence" value="ECO:0007669"/>
    <property type="project" value="UniProtKB-KW"/>
</dbReference>
<evidence type="ECO:0000256" key="10">
    <source>
        <dbReference type="ARBA" id="ARBA00022771"/>
    </source>
</evidence>
<dbReference type="PANTHER" id="PTHR16048:SF3">
    <property type="entry name" value="E3 UBIQUITIN-PROTEIN LIGASE MSL2"/>
    <property type="match status" value="1"/>
</dbReference>
<evidence type="ECO:0000259" key="21">
    <source>
        <dbReference type="PROSITE" id="PS50089"/>
    </source>
</evidence>
<evidence type="ECO:0000256" key="13">
    <source>
        <dbReference type="ARBA" id="ARBA00022853"/>
    </source>
</evidence>
<feature type="region of interest" description="Disordered" evidence="20">
    <location>
        <begin position="285"/>
        <end position="352"/>
    </location>
</feature>
<feature type="compositionally biased region" description="Basic and acidic residues" evidence="20">
    <location>
        <begin position="433"/>
        <end position="442"/>
    </location>
</feature>
<dbReference type="FunFam" id="3.30.40.10:FF:000174">
    <property type="entry name" value="E3 ubiquitin-protein ligase MSL2"/>
    <property type="match status" value="1"/>
</dbReference>
<keyword evidence="6 19" id="KW-0158">Chromosome</keyword>
<keyword evidence="13" id="KW-0156">Chromatin regulator</keyword>
<dbReference type="EC" id="2.3.2.27" evidence="5"/>
<dbReference type="InterPro" id="IPR032049">
    <property type="entry name" value="Msl2-CXC"/>
</dbReference>
<keyword evidence="24" id="KW-1185">Reference proteome</keyword>
<gene>
    <name evidence="23" type="primary">MSL2</name>
    <name evidence="23" type="synonym">LOC108927659</name>
</gene>
<evidence type="ECO:0000256" key="11">
    <source>
        <dbReference type="ARBA" id="ARBA00022786"/>
    </source>
</evidence>
<feature type="compositionally biased region" description="Low complexity" evidence="20">
    <location>
        <begin position="444"/>
        <end position="455"/>
    </location>
</feature>
<evidence type="ECO:0000256" key="16">
    <source>
        <dbReference type="ARBA" id="ARBA00069328"/>
    </source>
</evidence>
<keyword evidence="7" id="KW-0808">Transferase</keyword>
<evidence type="ECO:0000256" key="14">
    <source>
        <dbReference type="ARBA" id="ARBA00023242"/>
    </source>
</evidence>
<evidence type="ECO:0000313" key="24">
    <source>
        <dbReference type="Proteomes" id="UP000694397"/>
    </source>
</evidence>
<dbReference type="GO" id="GO:0061630">
    <property type="term" value="F:ubiquitin protein ligase activity"/>
    <property type="evidence" value="ECO:0007669"/>
    <property type="project" value="UniProtKB-EC"/>
</dbReference>
<dbReference type="Pfam" id="PF16685">
    <property type="entry name" value="zf-RING_10"/>
    <property type="match status" value="1"/>
</dbReference>
<dbReference type="InterPro" id="IPR001841">
    <property type="entry name" value="Znf_RING"/>
</dbReference>
<feature type="domain" description="CXC MSL2-type" evidence="22">
    <location>
        <begin position="465"/>
        <end position="516"/>
    </location>
</feature>
<evidence type="ECO:0000256" key="19">
    <source>
        <dbReference type="PROSITE-ProRule" id="PRU01396"/>
    </source>
</evidence>
<accession>A0A8C9RE15</accession>
<feature type="compositionally biased region" description="Polar residues" evidence="20">
    <location>
        <begin position="223"/>
        <end position="233"/>
    </location>
</feature>
<dbReference type="SUPFAM" id="SSF57850">
    <property type="entry name" value="RING/U-box"/>
    <property type="match status" value="1"/>
</dbReference>
<dbReference type="KEGG" id="sfm:108927659"/>
<feature type="region of interest" description="Disordered" evidence="20">
    <location>
        <begin position="211"/>
        <end position="234"/>
    </location>
</feature>
<reference evidence="23 24" key="1">
    <citation type="submission" date="2019-04" db="EMBL/GenBank/DDBJ databases">
        <authorList>
            <consortium name="Wellcome Sanger Institute Data Sharing"/>
        </authorList>
    </citation>
    <scope>NUCLEOTIDE SEQUENCE [LARGE SCALE GENOMIC DNA]</scope>
</reference>
<protein>
    <recommendedName>
        <fullName evidence="16">E3 ubiquitin-protein ligase MSL2</fullName>
        <ecNumber evidence="5">2.3.2.27</ecNumber>
    </recommendedName>
    <alternativeName>
        <fullName evidence="17">Male-specific lethal-2 homolog</fullName>
    </alternativeName>
</protein>
<feature type="region of interest" description="Disordered" evidence="20">
    <location>
        <begin position="155"/>
        <end position="197"/>
    </location>
</feature>
<evidence type="ECO:0000256" key="12">
    <source>
        <dbReference type="ARBA" id="ARBA00022833"/>
    </source>
</evidence>
<dbReference type="OrthoDB" id="10012174at2759"/>
<sequence length="587" mass="61960">MNPVNATALYVSACRSVLQSDPLEPQSVAELCKLLPFFRQSLSCLVCGNLLQEPIAPTNSSCQHYVCKGCKGQKMMMKPSCSWCKDYKQFEENKQLSILVGCFRKLCEYIVESPLAQHIPDMARGSPDILAILSEGLSLGEGDPEDSHLSLLLNLPQSSPAAPSSEEPSGPQLEAPDESFMPSPASPRSSVNGLPGCNGLTGVDELTVSLPSTQGGRAYAPDSNESVPTSTRPESFGHTLSACKAVAGEELCAEGIDICGFGEDIKHSSDPLMLSVEEVLRTLEPEPEPVPGVKNCSSAPRPGSEMYGKLNGPSADASCQLPPGVSSSTTVPQAARLSRKRSRSESDSEKVQPLPISTIIQGSPLAAAVVTAAAAVAVKREPKVASVLPLATVPNGGAPKVGKTLLVSVKGNKKGPEHLPRKAYAKAKQGLPKTKEKTKDHLASNSSNGNLMSGSPTKVVYKKTQEKKGCKCGRATQNPSVLTCRGQRCPCYSNRKACLDCICRGCQNSYMANGEKKLEAFAVPEKALEQTRLTLGINVTSIAVRSAGTSGGVALNVTAGSPVASFLAASSHEDKTLEESLDMRFDC</sequence>
<evidence type="ECO:0000256" key="4">
    <source>
        <dbReference type="ARBA" id="ARBA00004906"/>
    </source>
</evidence>
<dbReference type="SMART" id="SM01114">
    <property type="entry name" value="CXC"/>
    <property type="match status" value="1"/>
</dbReference>
<dbReference type="GO" id="GO:0005634">
    <property type="term" value="C:nucleus"/>
    <property type="evidence" value="ECO:0007669"/>
    <property type="project" value="UniProtKB-SubCell"/>
</dbReference>
<dbReference type="Ensembl" id="ENSSFOT00015010686.2">
    <property type="protein sequence ID" value="ENSSFOP00015010538.1"/>
    <property type="gene ID" value="ENSSFOG00015006855.2"/>
</dbReference>
<comment type="similarity">
    <text evidence="15 19">Belongs to the MSL2 family.</text>
</comment>
<keyword evidence="10 18" id="KW-0863">Zinc-finger</keyword>
<dbReference type="InterPro" id="IPR032043">
    <property type="entry name" value="Msl2_Znf-RING"/>
</dbReference>
<comment type="catalytic activity">
    <reaction evidence="1">
        <text>S-ubiquitinyl-[E2 ubiquitin-conjugating enzyme]-L-cysteine + [acceptor protein]-L-lysine = [E2 ubiquitin-conjugating enzyme]-L-cysteine + N(6)-ubiquitinyl-[acceptor protein]-L-lysine.</text>
        <dbReference type="EC" id="2.3.2.27"/>
    </reaction>
</comment>
<evidence type="ECO:0000313" key="23">
    <source>
        <dbReference type="Ensembl" id="ENSSFOP00015010538.1"/>
    </source>
</evidence>
<dbReference type="Gene3D" id="3.30.40.10">
    <property type="entry name" value="Zinc/RING finger domain, C3HC4 (zinc finger)"/>
    <property type="match status" value="1"/>
</dbReference>
<evidence type="ECO:0000256" key="7">
    <source>
        <dbReference type="ARBA" id="ARBA00022679"/>
    </source>
</evidence>
<keyword evidence="14 19" id="KW-0539">Nucleus</keyword>
<dbReference type="GO" id="GO:0016567">
    <property type="term" value="P:protein ubiquitination"/>
    <property type="evidence" value="ECO:0007669"/>
    <property type="project" value="TreeGrafter"/>
</dbReference>
<dbReference type="CDD" id="cd16522">
    <property type="entry name" value="RING-HC_MSL2"/>
    <property type="match status" value="1"/>
</dbReference>
<evidence type="ECO:0000256" key="5">
    <source>
        <dbReference type="ARBA" id="ARBA00012483"/>
    </source>
</evidence>
<dbReference type="AlphaFoldDB" id="A0A8C9RE15"/>
<evidence type="ECO:0000256" key="1">
    <source>
        <dbReference type="ARBA" id="ARBA00000900"/>
    </source>
</evidence>
<dbReference type="InterPro" id="IPR033467">
    <property type="entry name" value="Tesmin/TSO1-like_CXC"/>
</dbReference>
<dbReference type="GO" id="GO:0006325">
    <property type="term" value="P:chromatin organization"/>
    <property type="evidence" value="ECO:0007669"/>
    <property type="project" value="UniProtKB-KW"/>
</dbReference>
<dbReference type="PANTHER" id="PTHR16048">
    <property type="entry name" value="MSL2-RELATED"/>
    <property type="match status" value="1"/>
</dbReference>
<comment type="subcellular location">
    <subcellularLocation>
        <location evidence="3">Chromosome</location>
    </subcellularLocation>
    <subcellularLocation>
        <location evidence="2">Nucleus</location>
    </subcellularLocation>
</comment>
<keyword evidence="11" id="KW-0833">Ubl conjugation pathway</keyword>
<dbReference type="Pfam" id="PF16682">
    <property type="entry name" value="MSL2-CXC"/>
    <property type="match status" value="1"/>
</dbReference>
<dbReference type="PROSITE" id="PS50089">
    <property type="entry name" value="ZF_RING_2"/>
    <property type="match status" value="1"/>
</dbReference>
<evidence type="ECO:0000256" key="6">
    <source>
        <dbReference type="ARBA" id="ARBA00022454"/>
    </source>
</evidence>
<dbReference type="GO" id="GO:0072487">
    <property type="term" value="C:MSL complex"/>
    <property type="evidence" value="ECO:0007669"/>
    <property type="project" value="UniProtKB-UniRule"/>
</dbReference>
<reference evidence="23" key="2">
    <citation type="submission" date="2025-08" db="UniProtKB">
        <authorList>
            <consortium name="Ensembl"/>
        </authorList>
    </citation>
    <scope>IDENTIFICATION</scope>
</reference>
<keyword evidence="8" id="KW-0479">Metal-binding</keyword>
<organism evidence="23 24">
    <name type="scientific">Scleropages formosus</name>
    <name type="common">Asian bonytongue</name>
    <name type="synonym">Osteoglossum formosum</name>
    <dbReference type="NCBI Taxonomy" id="113540"/>
    <lineage>
        <taxon>Eukaryota</taxon>
        <taxon>Metazoa</taxon>
        <taxon>Chordata</taxon>
        <taxon>Craniata</taxon>
        <taxon>Vertebrata</taxon>
        <taxon>Euteleostomi</taxon>
        <taxon>Actinopterygii</taxon>
        <taxon>Neopterygii</taxon>
        <taxon>Teleostei</taxon>
        <taxon>Osteoglossocephala</taxon>
        <taxon>Osteoglossomorpha</taxon>
        <taxon>Osteoglossiformes</taxon>
        <taxon>Osteoglossidae</taxon>
        <taxon>Scleropages</taxon>
    </lineage>
</organism>
<dbReference type="CDD" id="cd13122">
    <property type="entry name" value="MSL2_CXC"/>
    <property type="match status" value="1"/>
</dbReference>
<evidence type="ECO:0000259" key="22">
    <source>
        <dbReference type="PROSITE" id="PS52051"/>
    </source>
</evidence>
<evidence type="ECO:0000256" key="3">
    <source>
        <dbReference type="ARBA" id="ARBA00004286"/>
    </source>
</evidence>
<dbReference type="Proteomes" id="UP000694397">
    <property type="component" value="Chromosome 19"/>
</dbReference>
<name>A0A8C9RE15_SCLFO</name>
<evidence type="ECO:0000256" key="20">
    <source>
        <dbReference type="SAM" id="MobiDB-lite"/>
    </source>
</evidence>
<dbReference type="PROSITE" id="PS52051">
    <property type="entry name" value="CXC_MSL2"/>
    <property type="match status" value="1"/>
</dbReference>
<dbReference type="GeneTree" id="ENSGT00390000016814"/>
<keyword evidence="9" id="KW-0227">DNA damage</keyword>
<feature type="domain" description="RING-type" evidence="21">
    <location>
        <begin position="44"/>
        <end position="85"/>
    </location>
</feature>
<evidence type="ECO:0000256" key="18">
    <source>
        <dbReference type="PROSITE-ProRule" id="PRU00175"/>
    </source>
</evidence>
<evidence type="ECO:0000256" key="8">
    <source>
        <dbReference type="ARBA" id="ARBA00022723"/>
    </source>
</evidence>
<keyword evidence="12" id="KW-0862">Zinc</keyword>
<dbReference type="InterPro" id="IPR037922">
    <property type="entry name" value="MSL2"/>
</dbReference>
<evidence type="ECO:0000256" key="2">
    <source>
        <dbReference type="ARBA" id="ARBA00004123"/>
    </source>
</evidence>
<dbReference type="GO" id="GO:0006974">
    <property type="term" value="P:DNA damage response"/>
    <property type="evidence" value="ECO:0007669"/>
    <property type="project" value="UniProtKB-KW"/>
</dbReference>
<evidence type="ECO:0000256" key="17">
    <source>
        <dbReference type="ARBA" id="ARBA00077415"/>
    </source>
</evidence>
<feature type="compositionally biased region" description="Low complexity" evidence="20">
    <location>
        <begin position="155"/>
        <end position="169"/>
    </location>
</feature>